<feature type="compositionally biased region" description="Low complexity" evidence="10">
    <location>
        <begin position="867"/>
        <end position="877"/>
    </location>
</feature>
<sequence>MIQQEKPLAGSMPVVWPTLLDLSRDECKRILRKLELEAYAGVISALRAQGDLTKDKKELLGELTRVLSISTERHRAEVRRAVNDERLTTIAHHMSGPNSSSEWSIEGRRLVPLMPRLVPQTAFTVMANAVANATAHQNASLPLPAETANKEVVVCYSYTSTTSTPPSASAPSSSSAAVKSPRPASPASNVVVLPSGSTVYVKSVSCSDEDEKPRKRRRTSSSSSSPVLLKEVPKVAVTAPGPKTITLPVSGGPKISNLMQSIANSLPPHMSPVKITFTKPSTQTTNTTTQKVIIVTTSPSSNFVPNILSKSHNYAAVSKLVSSAALTASSQKQTMVISAGGSSVAPGPGPVAVTTVVSSTPSVVMSTVAQAGSAAVKVASTRLPSPKALIGSPSQILQIPKAQQAVLQSAAPKALQGSISTAQSTALAAAGPGAKPTIQIKQESGVKIITQQMQPSKILPKPSSAALPSSSSAPIMVVSSNGAIMTTKLVSTPTGSASTYTRPTVSPMGTRVATSPAGATYVKTTSGSIITVVPKALATLGGKIITTSMVSGTTTKITTIPMTSKPNVIVVQKTTGKGTTIQGLPGKNVVTTLLNAGGEKTLQAIPGAKPAIITASRPITKMIVTQPKSLGAGVQPSTTTKIIPTKIVYGQQGKTQVLIKPKPMAFQTAVVSEQTRQLVSETLQQVNRSAENNTTSTHTSAAAAGLENRDDTHTYTEGSPVPSDSTHVKEKSEAKPRQHTIDLSQMAVPIPVSAEQRESPEPSGQSAAESDAHTEFIPIGKVSKAAEVSASSTPGQSASAVSAAPHVVKISTAAVTTQQVEAQVKPQQEQVLVEECELEGDTLDPQTGLFYRSSPQQQLSRVCEAASSSSSSSSSSSRRAEPPLTVKILTHRSSSSAPATAASANTPHTPQLPRLQQAPTTHNRPNTHTQLSQPPPLQAHHPVGSSKTSSGAQVQQPIITQGATVTKITFGAPHVPRAPVSSSSSSEAALKLQAESSSEKPSVSDILKISMMEAEIDPGAEPMLVDSSSDCGPLTKAPAGPSLISSSKQTLAHGPFSRKSKELDIIQYSIMPDSSQSNVVVEPSGFLEISDYTSQRLDEEQAMEQEVDSSNDEGAAASPSADQSQ</sequence>
<organism evidence="12 13">
    <name type="scientific">Danio rerio</name>
    <name type="common">Zebrafish</name>
    <name type="synonym">Brachydanio rerio</name>
    <dbReference type="NCBI Taxonomy" id="7955"/>
    <lineage>
        <taxon>Eukaryota</taxon>
        <taxon>Metazoa</taxon>
        <taxon>Chordata</taxon>
        <taxon>Craniata</taxon>
        <taxon>Vertebrata</taxon>
        <taxon>Euteleostomi</taxon>
        <taxon>Actinopterygii</taxon>
        <taxon>Neopterygii</taxon>
        <taxon>Teleostei</taxon>
        <taxon>Ostariophysi</taxon>
        <taxon>Cypriniformes</taxon>
        <taxon>Danionidae</taxon>
        <taxon>Danioninae</taxon>
        <taxon>Danio</taxon>
    </lineage>
</organism>
<evidence type="ECO:0000313" key="12">
    <source>
        <dbReference type="Proteomes" id="UP000000437"/>
    </source>
</evidence>
<keyword evidence="6" id="KW-0804">Transcription</keyword>
<dbReference type="RefSeq" id="XP_073769642.1">
    <property type="nucleotide sequence ID" value="XM_073913541.1"/>
</dbReference>
<dbReference type="InterPro" id="IPR005491">
    <property type="entry name" value="ENT_dom"/>
</dbReference>
<dbReference type="GO" id="GO:0005634">
    <property type="term" value="C:nucleus"/>
    <property type="evidence" value="ECO:0007669"/>
    <property type="project" value="UniProtKB-SubCell"/>
</dbReference>
<dbReference type="PANTHER" id="PTHR16500">
    <property type="entry name" value="BRCA2-INTERACTING TRANSCRIPTIONAL REPRESSOR EMSY"/>
    <property type="match status" value="1"/>
</dbReference>
<keyword evidence="15" id="KW-1267">Proteomics identification</keyword>
<dbReference type="Proteomes" id="UP000000437">
    <property type="component" value="Chromosome 10"/>
</dbReference>
<feature type="region of interest" description="Disordered" evidence="10">
    <location>
        <begin position="687"/>
        <end position="740"/>
    </location>
</feature>
<feature type="region of interest" description="Disordered" evidence="10">
    <location>
        <begin position="861"/>
        <end position="954"/>
    </location>
</feature>
<evidence type="ECO:0000256" key="5">
    <source>
        <dbReference type="ARBA" id="ARBA00023015"/>
    </source>
</evidence>
<feature type="compositionally biased region" description="Polar residues" evidence="10">
    <location>
        <begin position="945"/>
        <end position="954"/>
    </location>
</feature>
<evidence type="ECO:0007829" key="15">
    <source>
        <dbReference type="PeptideAtlas" id="A0AB32U180"/>
    </source>
</evidence>
<dbReference type="GO" id="GO:0006281">
    <property type="term" value="P:DNA repair"/>
    <property type="evidence" value="ECO:0007669"/>
    <property type="project" value="UniProtKB-KW"/>
</dbReference>
<evidence type="ECO:0000256" key="2">
    <source>
        <dbReference type="ARBA" id="ARBA00022491"/>
    </source>
</evidence>
<dbReference type="PROSITE" id="PS51138">
    <property type="entry name" value="ENT"/>
    <property type="match status" value="1"/>
</dbReference>
<keyword evidence="4" id="KW-0156">Chromatin regulator</keyword>
<dbReference type="GO" id="GO:0006355">
    <property type="term" value="P:regulation of DNA-templated transcription"/>
    <property type="evidence" value="ECO:0007669"/>
    <property type="project" value="InterPro"/>
</dbReference>
<dbReference type="Pfam" id="PF03735">
    <property type="entry name" value="ENT"/>
    <property type="match status" value="1"/>
</dbReference>
<evidence type="ECO:0000256" key="1">
    <source>
        <dbReference type="ARBA" id="ARBA00004123"/>
    </source>
</evidence>
<keyword evidence="8" id="KW-0539">Nucleus</keyword>
<dbReference type="InterPro" id="IPR036142">
    <property type="entry name" value="ENT_dom-like_sf"/>
</dbReference>
<accession>A0AB32U180</accession>
<evidence type="ECO:0000256" key="8">
    <source>
        <dbReference type="ARBA" id="ARBA00023242"/>
    </source>
</evidence>
<keyword evidence="12" id="KW-1185">Reference proteome</keyword>
<dbReference type="AGR" id="ZFIN:ZDB-GENE-030131-7832"/>
<evidence type="ECO:0000313" key="13">
    <source>
        <dbReference type="RefSeq" id="XP_068079831.1"/>
    </source>
</evidence>
<feature type="domain" description="ENT" evidence="11">
    <location>
        <begin position="27"/>
        <end position="111"/>
    </location>
</feature>
<gene>
    <name evidence="13 14" type="primary">emsy</name>
    <name evidence="13" type="synonym">fj36b04</name>
    <name evidence="13" type="synonym">wu:fj36b04</name>
    <name evidence="13" type="synonym">zgc:56039</name>
</gene>
<dbReference type="SMART" id="SM01191">
    <property type="entry name" value="ENT"/>
    <property type="match status" value="1"/>
</dbReference>
<comment type="subcellular location">
    <subcellularLocation>
        <location evidence="1">Nucleus</location>
    </subcellularLocation>
</comment>
<dbReference type="SUPFAM" id="SSF158639">
    <property type="entry name" value="ENT-like"/>
    <property type="match status" value="1"/>
</dbReference>
<proteinExistence type="evidence at protein level"/>
<evidence type="ECO:0000256" key="7">
    <source>
        <dbReference type="ARBA" id="ARBA00023204"/>
    </source>
</evidence>
<dbReference type="PANTHER" id="PTHR16500:SF3">
    <property type="entry name" value="BRCA2-INTERACTING TRANSCRIPTIONAL REPRESSOR EMSY"/>
    <property type="match status" value="1"/>
</dbReference>
<feature type="compositionally biased region" description="Low complexity" evidence="10">
    <location>
        <begin position="160"/>
        <end position="188"/>
    </location>
</feature>
<dbReference type="RefSeq" id="XP_073769641.1">
    <property type="nucleotide sequence ID" value="XM_073913540.1"/>
</dbReference>
<keyword evidence="7" id="KW-0234">DNA repair</keyword>
<feature type="compositionally biased region" description="Polar residues" evidence="10">
    <location>
        <begin position="917"/>
        <end position="932"/>
    </location>
</feature>
<keyword evidence="2" id="KW-0678">Repressor</keyword>
<feature type="region of interest" description="Disordered" evidence="10">
    <location>
        <begin position="202"/>
        <end position="227"/>
    </location>
</feature>
<reference evidence="13" key="1">
    <citation type="submission" date="2025-08" db="UniProtKB">
        <authorList>
            <consortium name="RefSeq"/>
        </authorList>
    </citation>
    <scope>IDENTIFICATION</scope>
    <source>
        <strain evidence="13">Tuebingen</strain>
        <tissue evidence="13">Fibroblasts and whole tissue</tissue>
    </source>
</reference>
<dbReference type="ZFIN" id="ZDB-GENE-030131-7832">
    <property type="gene designation" value="emsy"/>
</dbReference>
<evidence type="ECO:0000313" key="14">
    <source>
        <dbReference type="ZFIN" id="ZDB-GENE-030131-7832"/>
    </source>
</evidence>
<feature type="region of interest" description="Disordered" evidence="10">
    <location>
        <begin position="753"/>
        <end position="772"/>
    </location>
</feature>
<evidence type="ECO:0000256" key="9">
    <source>
        <dbReference type="ARBA" id="ARBA00073247"/>
    </source>
</evidence>
<feature type="compositionally biased region" description="Low complexity" evidence="10">
    <location>
        <begin position="694"/>
        <end position="704"/>
    </location>
</feature>
<feature type="compositionally biased region" description="Low complexity" evidence="10">
    <location>
        <begin position="893"/>
        <end position="909"/>
    </location>
</feature>
<evidence type="ECO:0000256" key="10">
    <source>
        <dbReference type="SAM" id="MobiDB-lite"/>
    </source>
</evidence>
<evidence type="ECO:0000256" key="3">
    <source>
        <dbReference type="ARBA" id="ARBA00022763"/>
    </source>
</evidence>
<evidence type="ECO:0000256" key="4">
    <source>
        <dbReference type="ARBA" id="ARBA00022853"/>
    </source>
</evidence>
<feature type="region of interest" description="Disordered" evidence="10">
    <location>
        <begin position="160"/>
        <end position="190"/>
    </location>
</feature>
<feature type="compositionally biased region" description="Basic and acidic residues" evidence="10">
    <location>
        <begin position="726"/>
        <end position="740"/>
    </location>
</feature>
<dbReference type="GeneID" id="335889"/>
<keyword evidence="3" id="KW-0227">DNA damage</keyword>
<dbReference type="Gene3D" id="1.10.1240.40">
    <property type="entry name" value="ENT domain"/>
    <property type="match status" value="1"/>
</dbReference>
<protein>
    <recommendedName>
        <fullName evidence="9">BRCA2-interacting transcriptional repressor EMSY</fullName>
    </recommendedName>
</protein>
<dbReference type="FunFam" id="1.10.1240.40:FF:000001">
    <property type="entry name" value="BRCA2-interacting transcriptional repressor EMSY isoform X1"/>
    <property type="match status" value="1"/>
</dbReference>
<dbReference type="InterPro" id="IPR033482">
    <property type="entry name" value="EMSY"/>
</dbReference>
<evidence type="ECO:0000256" key="6">
    <source>
        <dbReference type="ARBA" id="ARBA00023163"/>
    </source>
</evidence>
<feature type="compositionally biased region" description="Acidic residues" evidence="10">
    <location>
        <begin position="1100"/>
        <end position="1111"/>
    </location>
</feature>
<dbReference type="GO" id="GO:0006325">
    <property type="term" value="P:chromatin organization"/>
    <property type="evidence" value="ECO:0007669"/>
    <property type="project" value="UniProtKB-KW"/>
</dbReference>
<dbReference type="CTD" id="56946"/>
<keyword evidence="5" id="KW-0805">Transcription regulation</keyword>
<feature type="region of interest" description="Disordered" evidence="10">
    <location>
        <begin position="1091"/>
        <end position="1125"/>
    </location>
</feature>
<dbReference type="RefSeq" id="XP_068079831.1">
    <property type="nucleotide sequence ID" value="XM_068223730.1"/>
</dbReference>
<dbReference type="AlphaFoldDB" id="A0AB32U180"/>
<evidence type="ECO:0000259" key="11">
    <source>
        <dbReference type="PROSITE" id="PS51138"/>
    </source>
</evidence>
<name>A0AB32U180_DANRE</name>